<dbReference type="GO" id="GO:0006166">
    <property type="term" value="P:purine ribonucleoside salvage"/>
    <property type="evidence" value="ECO:0007669"/>
    <property type="project" value="TreeGrafter"/>
</dbReference>
<dbReference type="InterPro" id="IPR005845">
    <property type="entry name" value="A-D-PHexomutase_a/b/a-II"/>
</dbReference>
<dbReference type="InterPro" id="IPR005841">
    <property type="entry name" value="Alpha-D-phosphohexomutase_SF"/>
</dbReference>
<protein>
    <recommendedName>
        <fullName evidence="16">Phosphoglucomutase</fullName>
    </recommendedName>
</protein>
<name>A0A058ZFQ2_FONAL</name>
<dbReference type="OrthoDB" id="8300170at2759"/>
<evidence type="ECO:0000256" key="3">
    <source>
        <dbReference type="ARBA" id="ARBA00010231"/>
    </source>
</evidence>
<dbReference type="GeneID" id="20525085"/>
<dbReference type="PANTHER" id="PTHR45745:SF1">
    <property type="entry name" value="PHOSPHOGLUCOMUTASE 2B-RELATED"/>
    <property type="match status" value="1"/>
</dbReference>
<keyword evidence="5" id="KW-0313">Glucose metabolism</keyword>
<dbReference type="InterPro" id="IPR016055">
    <property type="entry name" value="A-D-PHexomutase_a/b/a-I/II/III"/>
</dbReference>
<comment type="similarity">
    <text evidence="3">Belongs to the phosphohexose mutase family.</text>
</comment>
<evidence type="ECO:0000256" key="10">
    <source>
        <dbReference type="ARBA" id="ARBA00023277"/>
    </source>
</evidence>
<organism evidence="14">
    <name type="scientific">Fonticula alba</name>
    <name type="common">Slime mold</name>
    <dbReference type="NCBI Taxonomy" id="691883"/>
    <lineage>
        <taxon>Eukaryota</taxon>
        <taxon>Rotosphaerida</taxon>
        <taxon>Fonticulaceae</taxon>
        <taxon>Fonticula</taxon>
    </lineage>
</organism>
<comment type="cofactor">
    <cofactor evidence="1">
        <name>Mg(2+)</name>
        <dbReference type="ChEBI" id="CHEBI:18420"/>
    </cofactor>
</comment>
<evidence type="ECO:0000256" key="2">
    <source>
        <dbReference type="ARBA" id="ARBA00004496"/>
    </source>
</evidence>
<dbReference type="Pfam" id="PF02879">
    <property type="entry name" value="PGM_PMM_II"/>
    <property type="match status" value="1"/>
</dbReference>
<keyword evidence="8" id="KW-0460">Magnesium</keyword>
<dbReference type="PROSITE" id="PS00710">
    <property type="entry name" value="PGM_PMM"/>
    <property type="match status" value="1"/>
</dbReference>
<feature type="domain" description="Alpha-D-phosphohexomutase alpha/beta/alpha" evidence="11">
    <location>
        <begin position="44"/>
        <end position="182"/>
    </location>
</feature>
<dbReference type="Gene3D" id="3.40.120.10">
    <property type="entry name" value="Alpha-D-Glucose-1,6-Bisphosphate, subunit A, domain 3"/>
    <property type="match status" value="3"/>
</dbReference>
<evidence type="ECO:0000259" key="12">
    <source>
        <dbReference type="Pfam" id="PF02879"/>
    </source>
</evidence>
<dbReference type="GO" id="GO:0005737">
    <property type="term" value="C:cytoplasm"/>
    <property type="evidence" value="ECO:0007669"/>
    <property type="project" value="UniProtKB-SubCell"/>
</dbReference>
<feature type="domain" description="Alpha-D-phosphohexomutase alpha/beta/alpha" evidence="13">
    <location>
        <begin position="356"/>
        <end position="468"/>
    </location>
</feature>
<sequence>MRMGKGMLLRKARPPLCPATRDEIADLRAAGDWAKLDQLLTTRVSFGTAGLRASVGAGFSRLNDLVIIQTTQGYLRYLSKIHGPQILRDMGVVIGHDHRHGSLSFAHLSAGVFLRENIPVHLFRTVVHTPMVPFAVRHLGAAAGIMITASHNPKQDNGYKVYSSIGTQIVAPADEKITEFILSDLRPRHWDSDIWRTSLLCHDPGHLIDAYMDNLVRCSHLRRRGSLELPYEPMPTSEARIVYTALHGVGQRYLDMAFERTLLPAVISVAEQAQPNPDFPTVQYPNPEEGKGTLQMAIDLANSTGADVILANDPDADRLGVAVRLPAGPENAAVAAAVAAAGDAPAAPGAWRLLTGNEIGLLLAAHLYATRTFHQEPVAMLTTAVSSGILHKVALHHGFLSETTLTGFKWLGNRTIELKASGYHVLFAYEEAIGYMVDANLPEKDGISAAVVFAELVHQLYASGKTLLSELRRLESLYGVVVNRNSYLFSPSPATTKSIFEEIRRLGDYVTTESDLEEAFNVAPSAKRARRSAPFDTVFEGTPFRVASVRDVSLGVDTAEAGNQSRLPLDHSAMMITLRFAEPAGAVVTLRASGTEPKLKYYSEISSSASVAPEQVDIERRTLKDTLDNLVDTIVEKILQPQRYQLRHPAH</sequence>
<reference evidence="14" key="1">
    <citation type="submission" date="2013-04" db="EMBL/GenBank/DDBJ databases">
        <title>The Genome Sequence of Fonticula alba ATCC 38817.</title>
        <authorList>
            <consortium name="The Broad Institute Genomics Platform"/>
            <person name="Russ C."/>
            <person name="Cuomo C."/>
            <person name="Burger G."/>
            <person name="Gray M.W."/>
            <person name="Holland P.W.H."/>
            <person name="King N."/>
            <person name="Lang F.B.F."/>
            <person name="Roger A.J."/>
            <person name="Ruiz-Trillo I."/>
            <person name="Brown M."/>
            <person name="Walker B."/>
            <person name="Young S."/>
            <person name="Zeng Q."/>
            <person name="Gargeya S."/>
            <person name="Fitzgerald M."/>
            <person name="Haas B."/>
            <person name="Abouelleil A."/>
            <person name="Allen A.W."/>
            <person name="Alvarado L."/>
            <person name="Arachchi H.M."/>
            <person name="Berlin A.M."/>
            <person name="Chapman S.B."/>
            <person name="Gainer-Dewar J."/>
            <person name="Goldberg J."/>
            <person name="Griggs A."/>
            <person name="Gujja S."/>
            <person name="Hansen M."/>
            <person name="Howarth C."/>
            <person name="Imamovic A."/>
            <person name="Ireland A."/>
            <person name="Larimer J."/>
            <person name="McCowan C."/>
            <person name="Murphy C."/>
            <person name="Pearson M."/>
            <person name="Poon T.W."/>
            <person name="Priest M."/>
            <person name="Roberts A."/>
            <person name="Saif S."/>
            <person name="Shea T."/>
            <person name="Sisk P."/>
            <person name="Sykes S."/>
            <person name="Wortman J."/>
            <person name="Nusbaum C."/>
            <person name="Birren B."/>
        </authorList>
    </citation>
    <scope>NUCLEOTIDE SEQUENCE [LARGE SCALE GENOMIC DNA]</scope>
    <source>
        <strain evidence="14">ATCC 38817</strain>
    </source>
</reference>
<evidence type="ECO:0000256" key="8">
    <source>
        <dbReference type="ARBA" id="ARBA00022842"/>
    </source>
</evidence>
<evidence type="ECO:0000259" key="13">
    <source>
        <dbReference type="Pfam" id="PF02880"/>
    </source>
</evidence>
<dbReference type="EMBL" id="KB932201">
    <property type="protein sequence ID" value="KCV72781.1"/>
    <property type="molecule type" value="Genomic_DNA"/>
</dbReference>
<evidence type="ECO:0000313" key="14">
    <source>
        <dbReference type="EMBL" id="KCV72781.1"/>
    </source>
</evidence>
<gene>
    <name evidence="14" type="ORF">H696_00360</name>
</gene>
<evidence type="ECO:0000256" key="6">
    <source>
        <dbReference type="ARBA" id="ARBA00022553"/>
    </source>
</evidence>
<keyword evidence="10" id="KW-0119">Carbohydrate metabolism</keyword>
<accession>A0A058ZFQ2</accession>
<dbReference type="SUPFAM" id="SSF55957">
    <property type="entry name" value="Phosphoglucomutase, C-terminal domain"/>
    <property type="match status" value="1"/>
</dbReference>
<dbReference type="Pfam" id="PF02878">
    <property type="entry name" value="PGM_PMM_I"/>
    <property type="match status" value="1"/>
</dbReference>
<evidence type="ECO:0000256" key="7">
    <source>
        <dbReference type="ARBA" id="ARBA00022723"/>
    </source>
</evidence>
<keyword evidence="6" id="KW-0597">Phosphoprotein</keyword>
<dbReference type="InterPro" id="IPR036900">
    <property type="entry name" value="A-D-PHexomutase_C_sf"/>
</dbReference>
<evidence type="ECO:0000313" key="15">
    <source>
        <dbReference type="Proteomes" id="UP000030693"/>
    </source>
</evidence>
<dbReference type="GO" id="GO:0006006">
    <property type="term" value="P:glucose metabolic process"/>
    <property type="evidence" value="ECO:0007669"/>
    <property type="project" value="UniProtKB-KW"/>
</dbReference>
<keyword evidence="4" id="KW-0963">Cytoplasm</keyword>
<evidence type="ECO:0000256" key="4">
    <source>
        <dbReference type="ARBA" id="ARBA00022490"/>
    </source>
</evidence>
<dbReference type="AlphaFoldDB" id="A0A058ZFQ2"/>
<dbReference type="OMA" id="GYCVDPE"/>
<dbReference type="Pfam" id="PF02880">
    <property type="entry name" value="PGM_PMM_III"/>
    <property type="match status" value="1"/>
</dbReference>
<dbReference type="InterPro" id="IPR005846">
    <property type="entry name" value="A-D-PHexomutase_a/b/a-III"/>
</dbReference>
<dbReference type="STRING" id="691883.A0A058ZFQ2"/>
<keyword evidence="15" id="KW-1185">Reference proteome</keyword>
<dbReference type="GO" id="GO:0005634">
    <property type="term" value="C:nucleus"/>
    <property type="evidence" value="ECO:0007669"/>
    <property type="project" value="TreeGrafter"/>
</dbReference>
<keyword evidence="9" id="KW-0413">Isomerase</keyword>
<evidence type="ECO:0000259" key="11">
    <source>
        <dbReference type="Pfam" id="PF02878"/>
    </source>
</evidence>
<dbReference type="SUPFAM" id="SSF53738">
    <property type="entry name" value="Phosphoglucomutase, first 3 domains"/>
    <property type="match status" value="3"/>
</dbReference>
<evidence type="ECO:0000256" key="9">
    <source>
        <dbReference type="ARBA" id="ARBA00023235"/>
    </source>
</evidence>
<evidence type="ECO:0000256" key="5">
    <source>
        <dbReference type="ARBA" id="ARBA00022526"/>
    </source>
</evidence>
<feature type="domain" description="Alpha-D-phosphohexomutase alpha/beta/alpha" evidence="12">
    <location>
        <begin position="236"/>
        <end position="322"/>
    </location>
</feature>
<dbReference type="Proteomes" id="UP000030693">
    <property type="component" value="Unassembled WGS sequence"/>
</dbReference>
<keyword evidence="7" id="KW-0479">Metal-binding</keyword>
<dbReference type="InterPro" id="IPR016066">
    <property type="entry name" value="A-D-PHexomutase_CS"/>
</dbReference>
<dbReference type="eggNOG" id="KOG1220">
    <property type="taxonomic scope" value="Eukaryota"/>
</dbReference>
<dbReference type="GO" id="GO:0000287">
    <property type="term" value="F:magnesium ion binding"/>
    <property type="evidence" value="ECO:0007669"/>
    <property type="project" value="InterPro"/>
</dbReference>
<evidence type="ECO:0008006" key="16">
    <source>
        <dbReference type="Google" id="ProtNLM"/>
    </source>
</evidence>
<dbReference type="PANTHER" id="PTHR45745">
    <property type="entry name" value="PHOSPHOMANNOMUTASE 45A"/>
    <property type="match status" value="1"/>
</dbReference>
<dbReference type="FunFam" id="3.40.120.10:FF:000035">
    <property type="entry name" value="Pgm3p"/>
    <property type="match status" value="1"/>
</dbReference>
<dbReference type="InterPro" id="IPR005844">
    <property type="entry name" value="A-D-PHexomutase_a/b/a-I"/>
</dbReference>
<dbReference type="CDD" id="cd05799">
    <property type="entry name" value="PGM2"/>
    <property type="match status" value="1"/>
</dbReference>
<comment type="subcellular location">
    <subcellularLocation>
        <location evidence="2">Cytoplasm</location>
    </subcellularLocation>
</comment>
<proteinExistence type="inferred from homology"/>
<dbReference type="GO" id="GO:0008973">
    <property type="term" value="F:phosphopentomutase activity"/>
    <property type="evidence" value="ECO:0007669"/>
    <property type="project" value="TreeGrafter"/>
</dbReference>
<dbReference type="PRINTS" id="PR00509">
    <property type="entry name" value="PGMPMM"/>
</dbReference>
<evidence type="ECO:0000256" key="1">
    <source>
        <dbReference type="ARBA" id="ARBA00001946"/>
    </source>
</evidence>
<dbReference type="RefSeq" id="XP_009492482.1">
    <property type="nucleotide sequence ID" value="XM_009494207.1"/>
</dbReference>